<sequence>MYASGFKLILGLVRKYLAEKLDAEPSQSAQSLSSDTHAQWSVGGDFNKATITATRLTDENTILNFISGDDVRAVQVPLHVIGVTLLDDVDDISPDLVAAFTAHVDGKLHQAGGFWKLPPRKPEEVGQNPKNQDTEAPRLPAPLAPGAPLPGARQSASRTFSRPPDMPDFEDEYESKSRAGMTPQTGGFGIGDRDLNPPGLLRDPPMKPYLDPYGGEVAGGGMYPTGDHPMFGLSRGNTSRLGVPPGARFDDPYGEDNLEDMGMGLPGNMRHPPFGGPPGPPFGGPPGPPGPPFDRPPFGGPGGPRGPPFGGPGGGGMF</sequence>
<dbReference type="AlphaFoldDB" id="A0A1A0H9R8"/>
<evidence type="ECO:0000256" key="1">
    <source>
        <dbReference type="ARBA" id="ARBA00006405"/>
    </source>
</evidence>
<organism evidence="4 5">
    <name type="scientific">Metschnikowia bicuspidata var. bicuspidata NRRL YB-4993</name>
    <dbReference type="NCBI Taxonomy" id="869754"/>
    <lineage>
        <taxon>Eukaryota</taxon>
        <taxon>Fungi</taxon>
        <taxon>Dikarya</taxon>
        <taxon>Ascomycota</taxon>
        <taxon>Saccharomycotina</taxon>
        <taxon>Pichiomycetes</taxon>
        <taxon>Metschnikowiaceae</taxon>
        <taxon>Metschnikowia</taxon>
    </lineage>
</organism>
<evidence type="ECO:0000256" key="2">
    <source>
        <dbReference type="SAM" id="MobiDB-lite"/>
    </source>
</evidence>
<evidence type="ECO:0000313" key="4">
    <source>
        <dbReference type="EMBL" id="OBA20740.1"/>
    </source>
</evidence>
<dbReference type="RefSeq" id="XP_018711262.1">
    <property type="nucleotide sequence ID" value="XM_018854258.1"/>
</dbReference>
<evidence type="ECO:0000259" key="3">
    <source>
        <dbReference type="Pfam" id="PF08577"/>
    </source>
</evidence>
<dbReference type="GeneID" id="30027234"/>
<dbReference type="STRING" id="869754.A0A1A0H9R8"/>
<reference evidence="4 5" key="1">
    <citation type="submission" date="2016-05" db="EMBL/GenBank/DDBJ databases">
        <title>Comparative genomics of biotechnologically important yeasts.</title>
        <authorList>
            <consortium name="DOE Joint Genome Institute"/>
            <person name="Riley R."/>
            <person name="Haridas S."/>
            <person name="Wolfe K.H."/>
            <person name="Lopes M.R."/>
            <person name="Hittinger C.T."/>
            <person name="Goker M."/>
            <person name="Salamov A."/>
            <person name="Wisecaver J."/>
            <person name="Long T.M."/>
            <person name="Aerts A.L."/>
            <person name="Barry K."/>
            <person name="Choi C."/>
            <person name="Clum A."/>
            <person name="Coughlan A.Y."/>
            <person name="Deshpande S."/>
            <person name="Douglass A.P."/>
            <person name="Hanson S.J."/>
            <person name="Klenk H.-P."/>
            <person name="LaButti K."/>
            <person name="Lapidus A."/>
            <person name="Lindquist E."/>
            <person name="Lipzen A."/>
            <person name="Meier-kolthoff J.P."/>
            <person name="Ohm R.A."/>
            <person name="Otillar R.P."/>
            <person name="Pangilinan J."/>
            <person name="Peng Y."/>
            <person name="Rokas A."/>
            <person name="Rosa C.A."/>
            <person name="Scheuner C."/>
            <person name="Sibirny A.A."/>
            <person name="Slot J.C."/>
            <person name="Stielow J.B."/>
            <person name="Sun H."/>
            <person name="Kurtzman C.P."/>
            <person name="Blackwell M."/>
            <person name="Grigoriev I.V."/>
            <person name="Jeffries T.W."/>
        </authorList>
    </citation>
    <scope>NUCLEOTIDE SEQUENCE [LARGE SCALE GENOMIC DNA]</scope>
    <source>
        <strain evidence="4 5">NRRL YB-4993</strain>
    </source>
</reference>
<comment type="similarity">
    <text evidence="1">Belongs to the proteasome inhibitor PI31 family.</text>
</comment>
<feature type="compositionally biased region" description="Pro residues" evidence="2">
    <location>
        <begin position="139"/>
        <end position="148"/>
    </location>
</feature>
<dbReference type="OrthoDB" id="68090at2759"/>
<keyword evidence="5" id="KW-1185">Reference proteome</keyword>
<evidence type="ECO:0000313" key="5">
    <source>
        <dbReference type="Proteomes" id="UP000092555"/>
    </source>
</evidence>
<proteinExistence type="inferred from homology"/>
<gene>
    <name evidence="4" type="ORF">METBIDRAFT_12691</name>
</gene>
<protein>
    <recommendedName>
        <fullName evidence="3">PI31 proteasome regulator C-terminal domain-containing protein</fullName>
    </recommendedName>
</protein>
<dbReference type="InterPro" id="IPR013886">
    <property type="entry name" value="PI31_Prot_C"/>
</dbReference>
<dbReference type="EMBL" id="LXTC01000004">
    <property type="protein sequence ID" value="OBA20740.1"/>
    <property type="molecule type" value="Genomic_DNA"/>
</dbReference>
<name>A0A1A0H9R8_9ASCO</name>
<comment type="caution">
    <text evidence="4">The sequence shown here is derived from an EMBL/GenBank/DDBJ whole genome shotgun (WGS) entry which is preliminary data.</text>
</comment>
<feature type="region of interest" description="Disordered" evidence="2">
    <location>
        <begin position="111"/>
        <end position="194"/>
    </location>
</feature>
<dbReference type="Pfam" id="PF08577">
    <property type="entry name" value="PI31_Prot_C"/>
    <property type="match status" value="1"/>
</dbReference>
<feature type="domain" description="PI31 proteasome regulator C-terminal" evidence="3">
    <location>
        <begin position="190"/>
        <end position="254"/>
    </location>
</feature>
<accession>A0A1A0H9R8</accession>
<feature type="compositionally biased region" description="Pro residues" evidence="2">
    <location>
        <begin position="274"/>
        <end position="310"/>
    </location>
</feature>
<feature type="region of interest" description="Disordered" evidence="2">
    <location>
        <begin position="264"/>
        <end position="318"/>
    </location>
</feature>
<dbReference type="Proteomes" id="UP000092555">
    <property type="component" value="Unassembled WGS sequence"/>
</dbReference>